<proteinExistence type="inferred from homology"/>
<comment type="function">
    <text evidence="9">Part of the tripartite ATP-independent periplasmic (TRAP) transport system.</text>
</comment>
<feature type="transmembrane region" description="Helical" evidence="9">
    <location>
        <begin position="47"/>
        <end position="66"/>
    </location>
</feature>
<evidence type="ECO:0000256" key="3">
    <source>
        <dbReference type="ARBA" id="ARBA00022475"/>
    </source>
</evidence>
<feature type="transmembrane region" description="Helical" evidence="9">
    <location>
        <begin position="136"/>
        <end position="156"/>
    </location>
</feature>
<comment type="subunit">
    <text evidence="9">The complex comprises the extracytoplasmic solute receptor protein and the two transmembrane proteins.</text>
</comment>
<evidence type="ECO:0000313" key="12">
    <source>
        <dbReference type="Proteomes" id="UP000269692"/>
    </source>
</evidence>
<evidence type="ECO:0000313" key="11">
    <source>
        <dbReference type="EMBL" id="RLP71869.1"/>
    </source>
</evidence>
<dbReference type="InterPro" id="IPR055348">
    <property type="entry name" value="DctQ"/>
</dbReference>
<accession>A0A3L6ZVI4</accession>
<comment type="subcellular location">
    <subcellularLocation>
        <location evidence="1 9">Cell inner membrane</location>
        <topology evidence="1 9">Multi-pass membrane protein</topology>
    </subcellularLocation>
</comment>
<gene>
    <name evidence="11" type="ORF">D9R14_22125</name>
</gene>
<evidence type="ECO:0000256" key="9">
    <source>
        <dbReference type="RuleBase" id="RU369079"/>
    </source>
</evidence>
<keyword evidence="3" id="KW-1003">Cell membrane</keyword>
<dbReference type="Pfam" id="PF04290">
    <property type="entry name" value="DctQ"/>
    <property type="match status" value="1"/>
</dbReference>
<name>A0A3L6ZVI4_9HYPH</name>
<dbReference type="OrthoDB" id="4250245at2"/>
<keyword evidence="6 9" id="KW-1133">Transmembrane helix</keyword>
<feature type="domain" description="Tripartite ATP-independent periplasmic transporters DctQ component" evidence="10">
    <location>
        <begin position="27"/>
        <end position="156"/>
    </location>
</feature>
<dbReference type="RefSeq" id="WP_121625735.1">
    <property type="nucleotide sequence ID" value="NZ_JACIIW010000001.1"/>
</dbReference>
<protein>
    <recommendedName>
        <fullName evidence="9">TRAP transporter small permease protein</fullName>
    </recommendedName>
</protein>
<organism evidence="11 12">
    <name type="scientific">Xanthobacter tagetidis</name>
    <dbReference type="NCBI Taxonomy" id="60216"/>
    <lineage>
        <taxon>Bacteria</taxon>
        <taxon>Pseudomonadati</taxon>
        <taxon>Pseudomonadota</taxon>
        <taxon>Alphaproteobacteria</taxon>
        <taxon>Hyphomicrobiales</taxon>
        <taxon>Xanthobacteraceae</taxon>
        <taxon>Xanthobacter</taxon>
    </lineage>
</organism>
<evidence type="ECO:0000256" key="8">
    <source>
        <dbReference type="ARBA" id="ARBA00038436"/>
    </source>
</evidence>
<dbReference type="AlphaFoldDB" id="A0A3L6ZVI4"/>
<reference evidence="11 12" key="1">
    <citation type="submission" date="2018-10" db="EMBL/GenBank/DDBJ databases">
        <title>Xanthobacter tagetidis genome sequencing and assembly.</title>
        <authorList>
            <person name="Maclea K.S."/>
            <person name="Goen A.E."/>
            <person name="Fatima S.A."/>
        </authorList>
    </citation>
    <scope>NUCLEOTIDE SEQUENCE [LARGE SCALE GENOMIC DNA]</scope>
    <source>
        <strain evidence="11 12">ATCC 700314</strain>
    </source>
</reference>
<dbReference type="InterPro" id="IPR007387">
    <property type="entry name" value="TRAP_DctQ"/>
</dbReference>
<evidence type="ECO:0000256" key="4">
    <source>
        <dbReference type="ARBA" id="ARBA00022519"/>
    </source>
</evidence>
<sequence>MIRRISLALARYEQALLALGAVCLFAMMVIVFVDVAMRYLFNSPLGFSYDLISLYLMVGVFFFALSDTLRHDEHVRVDILYLRMSDGLRRLCDRISYGLSAVLFAVILWTGLLRAIASTAQGEVMATLIPWPIWVAYWIVPIGTAPIVLLCLLRFIHPPAKAQHPA</sequence>
<evidence type="ECO:0000256" key="1">
    <source>
        <dbReference type="ARBA" id="ARBA00004429"/>
    </source>
</evidence>
<dbReference type="PANTHER" id="PTHR35011:SF10">
    <property type="entry name" value="TRAP TRANSPORTER SMALL PERMEASE PROTEIN"/>
    <property type="match status" value="1"/>
</dbReference>
<evidence type="ECO:0000256" key="7">
    <source>
        <dbReference type="ARBA" id="ARBA00023136"/>
    </source>
</evidence>
<feature type="transmembrane region" description="Helical" evidence="9">
    <location>
        <begin position="16"/>
        <end position="41"/>
    </location>
</feature>
<keyword evidence="7 9" id="KW-0472">Membrane</keyword>
<evidence type="ECO:0000256" key="5">
    <source>
        <dbReference type="ARBA" id="ARBA00022692"/>
    </source>
</evidence>
<comment type="similarity">
    <text evidence="8 9">Belongs to the TRAP transporter small permease family.</text>
</comment>
<keyword evidence="5 9" id="KW-0812">Transmembrane</keyword>
<dbReference type="GO" id="GO:0022857">
    <property type="term" value="F:transmembrane transporter activity"/>
    <property type="evidence" value="ECO:0007669"/>
    <property type="project" value="UniProtKB-UniRule"/>
</dbReference>
<keyword evidence="12" id="KW-1185">Reference proteome</keyword>
<keyword evidence="2 9" id="KW-0813">Transport</keyword>
<dbReference type="GO" id="GO:0015740">
    <property type="term" value="P:C4-dicarboxylate transport"/>
    <property type="evidence" value="ECO:0007669"/>
    <property type="project" value="TreeGrafter"/>
</dbReference>
<dbReference type="PANTHER" id="PTHR35011">
    <property type="entry name" value="2,3-DIKETO-L-GULONATE TRAP TRANSPORTER SMALL PERMEASE PROTEIN YIAM"/>
    <property type="match status" value="1"/>
</dbReference>
<dbReference type="Proteomes" id="UP000269692">
    <property type="component" value="Unassembled WGS sequence"/>
</dbReference>
<evidence type="ECO:0000256" key="6">
    <source>
        <dbReference type="ARBA" id="ARBA00022989"/>
    </source>
</evidence>
<evidence type="ECO:0000256" key="2">
    <source>
        <dbReference type="ARBA" id="ARBA00022448"/>
    </source>
</evidence>
<feature type="transmembrane region" description="Helical" evidence="9">
    <location>
        <begin position="95"/>
        <end position="116"/>
    </location>
</feature>
<dbReference type="GO" id="GO:0005886">
    <property type="term" value="C:plasma membrane"/>
    <property type="evidence" value="ECO:0007669"/>
    <property type="project" value="UniProtKB-SubCell"/>
</dbReference>
<dbReference type="EMBL" id="RCTF01000029">
    <property type="protein sequence ID" value="RLP71869.1"/>
    <property type="molecule type" value="Genomic_DNA"/>
</dbReference>
<evidence type="ECO:0000259" key="10">
    <source>
        <dbReference type="Pfam" id="PF04290"/>
    </source>
</evidence>
<comment type="caution">
    <text evidence="11">The sequence shown here is derived from an EMBL/GenBank/DDBJ whole genome shotgun (WGS) entry which is preliminary data.</text>
</comment>
<keyword evidence="4 9" id="KW-0997">Cell inner membrane</keyword>